<keyword evidence="3" id="KW-0408">Iron</keyword>
<feature type="binding site" evidence="3">
    <location>
        <position position="221"/>
    </location>
    <ligand>
        <name>Fe cation</name>
        <dbReference type="ChEBI" id="CHEBI:24875"/>
    </ligand>
</feature>
<reference evidence="5 6" key="1">
    <citation type="submission" date="2019-03" db="EMBL/GenBank/DDBJ databases">
        <authorList>
            <person name="Nijsse B."/>
        </authorList>
    </citation>
    <scope>NUCLEOTIDE SEQUENCE [LARGE SCALE GENOMIC DNA]</scope>
    <source>
        <strain evidence="5">Desulfoluna butyratoxydans MSL71</strain>
    </source>
</reference>
<comment type="similarity">
    <text evidence="1">Belongs to the bacterial solute-binding protein 1 family.</text>
</comment>
<evidence type="ECO:0000313" key="6">
    <source>
        <dbReference type="Proteomes" id="UP000507962"/>
    </source>
</evidence>
<dbReference type="GO" id="GO:0046872">
    <property type="term" value="F:metal ion binding"/>
    <property type="evidence" value="ECO:0007669"/>
    <property type="project" value="UniProtKB-KW"/>
</dbReference>
<dbReference type="RefSeq" id="WP_180142507.1">
    <property type="nucleotide sequence ID" value="NZ_CAADHO010000006.1"/>
</dbReference>
<sequence length="333" mass="36048">MKIILSALCAAMVTFTGLSQAFSQELVVYSARKEHLIKPLFDAYEKKTGVTVRYVTGKAPVLLERLKSEGSRTPADILMTVDAGNLWHAANEGVLQPVSSEVLAANVPANLRDPQNRWFGLSKRARTIVYSTERVTPSELSTYENLADPAWKGRLILRTSKKVYNQSLVAMLMAEHGEADTQALVEGWVSNLAAPPFSSDTKALEAIMAGQGDVAVVNTYYFGRLQKKNPGLPLAIFWPNQKAGGVHVNVSGAGVTKHASHPEAAKAFLEWLSGPEAQNLFADANMEYPVNPAVKPHGAVAAWGDFKGSDLGLEKAGELQADAIKLMDRAGYK</sequence>
<keyword evidence="6" id="KW-1185">Reference proteome</keyword>
<evidence type="ECO:0000256" key="3">
    <source>
        <dbReference type="PIRSR" id="PIRSR002825-1"/>
    </source>
</evidence>
<dbReference type="GO" id="GO:0030288">
    <property type="term" value="C:outer membrane-bounded periplasmic space"/>
    <property type="evidence" value="ECO:0007669"/>
    <property type="project" value="TreeGrafter"/>
</dbReference>
<keyword evidence="2 4" id="KW-0732">Signal</keyword>
<accession>A0A4U8YPF5</accession>
<evidence type="ECO:0000313" key="5">
    <source>
        <dbReference type="EMBL" id="VFQ45661.1"/>
    </source>
</evidence>
<dbReference type="Pfam" id="PF13343">
    <property type="entry name" value="SBP_bac_6"/>
    <property type="match status" value="1"/>
</dbReference>
<dbReference type="AlphaFoldDB" id="A0A4U8YPF5"/>
<dbReference type="InterPro" id="IPR026045">
    <property type="entry name" value="Ferric-bd"/>
</dbReference>
<name>A0A4U8YPF5_9BACT</name>
<evidence type="ECO:0000256" key="2">
    <source>
        <dbReference type="ARBA" id="ARBA00022729"/>
    </source>
</evidence>
<dbReference type="EMBL" id="CAADHO010000006">
    <property type="protein sequence ID" value="VFQ45661.1"/>
    <property type="molecule type" value="Genomic_DNA"/>
</dbReference>
<feature type="binding site" evidence="3">
    <location>
        <position position="220"/>
    </location>
    <ligand>
        <name>Fe cation</name>
        <dbReference type="ChEBI" id="CHEBI:24875"/>
    </ligand>
</feature>
<dbReference type="PANTHER" id="PTHR30006">
    <property type="entry name" value="THIAMINE-BINDING PERIPLASMIC PROTEIN-RELATED"/>
    <property type="match status" value="1"/>
</dbReference>
<evidence type="ECO:0000256" key="4">
    <source>
        <dbReference type="SAM" id="SignalP"/>
    </source>
</evidence>
<proteinExistence type="inferred from homology"/>
<protein>
    <submittedName>
        <fullName evidence="5">Bacterial extracellular solute-binding protein</fullName>
    </submittedName>
</protein>
<dbReference type="Proteomes" id="UP000507962">
    <property type="component" value="Unassembled WGS sequence"/>
</dbReference>
<dbReference type="Gene3D" id="3.40.190.10">
    <property type="entry name" value="Periplasmic binding protein-like II"/>
    <property type="match status" value="2"/>
</dbReference>
<feature type="chain" id="PRO_5020411062" evidence="4">
    <location>
        <begin position="22"/>
        <end position="333"/>
    </location>
</feature>
<keyword evidence="3" id="KW-0479">Metal-binding</keyword>
<dbReference type="SUPFAM" id="SSF53850">
    <property type="entry name" value="Periplasmic binding protein-like II"/>
    <property type="match status" value="1"/>
</dbReference>
<dbReference type="PIRSF" id="PIRSF002825">
    <property type="entry name" value="CfbpA"/>
    <property type="match status" value="1"/>
</dbReference>
<evidence type="ECO:0000256" key="1">
    <source>
        <dbReference type="ARBA" id="ARBA00008520"/>
    </source>
</evidence>
<dbReference type="CDD" id="cd13542">
    <property type="entry name" value="PBP2_FutA1_ilke"/>
    <property type="match status" value="1"/>
</dbReference>
<organism evidence="5 6">
    <name type="scientific">Desulfoluna butyratoxydans</name>
    <dbReference type="NCBI Taxonomy" id="231438"/>
    <lineage>
        <taxon>Bacteria</taxon>
        <taxon>Pseudomonadati</taxon>
        <taxon>Thermodesulfobacteriota</taxon>
        <taxon>Desulfobacteria</taxon>
        <taxon>Desulfobacterales</taxon>
        <taxon>Desulfolunaceae</taxon>
        <taxon>Desulfoluna</taxon>
    </lineage>
</organism>
<dbReference type="PANTHER" id="PTHR30006:SF15">
    <property type="entry name" value="IRON-UTILIZATION PERIPLASMIC PROTEIN"/>
    <property type="match status" value="1"/>
</dbReference>
<gene>
    <name evidence="5" type="ORF">MSL71_33220</name>
</gene>
<feature type="signal peptide" evidence="4">
    <location>
        <begin position="1"/>
        <end position="21"/>
    </location>
</feature>